<dbReference type="SUPFAM" id="SSF56801">
    <property type="entry name" value="Acetyl-CoA synthetase-like"/>
    <property type="match status" value="1"/>
</dbReference>
<name>A0ABY2S2H0_9PSEU</name>
<comment type="similarity">
    <text evidence="1">Belongs to the ATP-dependent AMP-binding enzyme family.</text>
</comment>
<dbReference type="PANTHER" id="PTHR43201">
    <property type="entry name" value="ACYL-COA SYNTHETASE"/>
    <property type="match status" value="1"/>
</dbReference>
<dbReference type="RefSeq" id="WP_112266913.1">
    <property type="nucleotide sequence ID" value="NZ_SWMS01000010.1"/>
</dbReference>
<keyword evidence="5" id="KW-1185">Reference proteome</keyword>
<reference evidence="4 5" key="1">
    <citation type="journal article" date="2015" name="Antonie Van Leeuwenhoek">
        <title>Prauserella endophytica sp. nov., an endophytic actinobacterium isolated from Tamarix taklamakanensis.</title>
        <authorList>
            <person name="Liu J.M."/>
            <person name="Habden X."/>
            <person name="Guo L."/>
            <person name="Tuo L."/>
            <person name="Jiang Z.K."/>
            <person name="Liu S.W."/>
            <person name="Liu X.F."/>
            <person name="Chen L."/>
            <person name="Li R.F."/>
            <person name="Zhang Y.Q."/>
            <person name="Sun C.H."/>
        </authorList>
    </citation>
    <scope>NUCLEOTIDE SEQUENCE [LARGE SCALE GENOMIC DNA]</scope>
    <source>
        <strain evidence="4 5">CGMCC 4.7182</strain>
    </source>
</reference>
<evidence type="ECO:0000259" key="3">
    <source>
        <dbReference type="Pfam" id="PF00501"/>
    </source>
</evidence>
<sequence length="424" mass="43850">MNLLSLLAGLTKRDPHALIAIDADPGQPVHVSRSELWRRTLQLRADLATAGVGRGDGVVVWLPNWSDVLDWHIAAASLGAHVVGLDPRTAREAVVPVLGRTRPRVVALPAGENGNGLVAALREAVAAADAPVPAVAVIAGPNGSAPIDPSPWDIGGGAWLPSATTAGMPMPKTRGDELAVAFAPGLAAHRESAIVRHSLAVAEALGIRDNDLMACTGPLTGVPGFCVAFAALAGGAGCLLEPDCDEDTLLDDMARFGATQLVADEGTARRLAGAWHRGHRPLPTWRWLGVLGTTGGDPEAPGWAEKELGVVSTGVYGSAEVLVPSALWPGDSPTPARWHAGGRTVSSELEVRVTDPVSGRALPAGEQGELQFRGYAVVDAYLGHPEPEPPPLTDDGWFATGDLGVLTADGGFRCLGRVNGHQGT</sequence>
<evidence type="ECO:0000313" key="4">
    <source>
        <dbReference type="EMBL" id="TKG69649.1"/>
    </source>
</evidence>
<evidence type="ECO:0000256" key="1">
    <source>
        <dbReference type="ARBA" id="ARBA00006432"/>
    </source>
</evidence>
<protein>
    <submittedName>
        <fullName evidence="4">Acyl-CoA synthetase</fullName>
    </submittedName>
</protein>
<accession>A0ABY2S2H0</accession>
<evidence type="ECO:0000256" key="2">
    <source>
        <dbReference type="ARBA" id="ARBA00022598"/>
    </source>
</evidence>
<dbReference type="InterPro" id="IPR042099">
    <property type="entry name" value="ANL_N_sf"/>
</dbReference>
<dbReference type="Gene3D" id="3.40.50.12780">
    <property type="entry name" value="N-terminal domain of ligase-like"/>
    <property type="match status" value="1"/>
</dbReference>
<dbReference type="PANTHER" id="PTHR43201:SF5">
    <property type="entry name" value="MEDIUM-CHAIN ACYL-COA LIGASE ACSF2, MITOCHONDRIAL"/>
    <property type="match status" value="1"/>
</dbReference>
<proteinExistence type="inferred from homology"/>
<organism evidence="4 5">
    <name type="scientific">Prauserella endophytica</name>
    <dbReference type="NCBI Taxonomy" id="1592324"/>
    <lineage>
        <taxon>Bacteria</taxon>
        <taxon>Bacillati</taxon>
        <taxon>Actinomycetota</taxon>
        <taxon>Actinomycetes</taxon>
        <taxon>Pseudonocardiales</taxon>
        <taxon>Pseudonocardiaceae</taxon>
        <taxon>Prauserella</taxon>
        <taxon>Prauserella coralliicola group</taxon>
    </lineage>
</organism>
<dbReference type="Proteomes" id="UP000309992">
    <property type="component" value="Unassembled WGS sequence"/>
</dbReference>
<dbReference type="InterPro" id="IPR000873">
    <property type="entry name" value="AMP-dep_synth/lig_dom"/>
</dbReference>
<dbReference type="EMBL" id="SWMS01000010">
    <property type="protein sequence ID" value="TKG69649.1"/>
    <property type="molecule type" value="Genomic_DNA"/>
</dbReference>
<dbReference type="Pfam" id="PF00501">
    <property type="entry name" value="AMP-binding"/>
    <property type="match status" value="1"/>
</dbReference>
<feature type="domain" description="AMP-dependent synthetase/ligase" evidence="3">
    <location>
        <begin position="19"/>
        <end position="382"/>
    </location>
</feature>
<gene>
    <name evidence="4" type="ORF">FCN18_19350</name>
</gene>
<comment type="caution">
    <text evidence="4">The sequence shown here is derived from an EMBL/GenBank/DDBJ whole genome shotgun (WGS) entry which is preliminary data.</text>
</comment>
<evidence type="ECO:0000313" key="5">
    <source>
        <dbReference type="Proteomes" id="UP000309992"/>
    </source>
</evidence>
<keyword evidence="2" id="KW-0436">Ligase</keyword>